<accession>A0A8B8UMP8</accession>
<dbReference type="CDD" id="cd11854">
    <property type="entry name" value="SH3_Fus1p"/>
    <property type="match status" value="1"/>
</dbReference>
<feature type="compositionally biased region" description="Basic residues" evidence="3">
    <location>
        <begin position="396"/>
        <end position="406"/>
    </location>
</feature>
<protein>
    <submittedName>
        <fullName evidence="7">Fus1p</fullName>
    </submittedName>
</protein>
<reference evidence="7" key="4">
    <citation type="submission" date="2025-08" db="UniProtKB">
        <authorList>
            <consortium name="RefSeq"/>
        </authorList>
    </citation>
    <scope>IDENTIFICATION</scope>
    <source>
        <strain evidence="7">CBS432</strain>
    </source>
</reference>
<feature type="region of interest" description="Disordered" evidence="3">
    <location>
        <begin position="394"/>
        <end position="434"/>
    </location>
</feature>
<dbReference type="OrthoDB" id="5340910at2759"/>
<feature type="domain" description="SH3" evidence="6">
    <location>
        <begin position="436"/>
        <end position="512"/>
    </location>
</feature>
<keyword evidence="4" id="KW-1133">Transmembrane helix</keyword>
<reference evidence="7" key="1">
    <citation type="journal article" date="2017" name="Nat. Genet.">
        <title>Contrasting evolutionary genome dynamics between domesticated and wild yeasts.</title>
        <authorList>
            <person name="Yue J.X."/>
            <person name="Li J."/>
            <person name="Aigrain L."/>
            <person name="Hallin J."/>
            <person name="Persson K."/>
            <person name="Oliver K."/>
            <person name="Bergstrom A."/>
            <person name="Coupland P."/>
            <person name="Warringer J."/>
            <person name="Lagomarsino M.C."/>
            <person name="Fischer G."/>
            <person name="Durbin R."/>
            <person name="Liti G."/>
        </authorList>
    </citation>
    <scope>NUCLEOTIDE SEQUENCE</scope>
    <source>
        <strain evidence="7">CBS432</strain>
    </source>
</reference>
<feature type="compositionally biased region" description="Polar residues" evidence="3">
    <location>
        <begin position="424"/>
        <end position="434"/>
    </location>
</feature>
<dbReference type="KEGG" id="spao:SPAR_C00390"/>
<gene>
    <name evidence="7" type="primary">FUS1</name>
    <name evidence="7" type="ORF">SPAR_C00390</name>
</gene>
<evidence type="ECO:0000259" key="6">
    <source>
        <dbReference type="PROSITE" id="PS50002"/>
    </source>
</evidence>
<feature type="transmembrane region" description="Helical" evidence="4">
    <location>
        <begin position="72"/>
        <end position="96"/>
    </location>
</feature>
<dbReference type="SUPFAM" id="SSF50044">
    <property type="entry name" value="SH3-domain"/>
    <property type="match status" value="1"/>
</dbReference>
<evidence type="ECO:0000256" key="4">
    <source>
        <dbReference type="SAM" id="Phobius"/>
    </source>
</evidence>
<feature type="signal peptide" evidence="5">
    <location>
        <begin position="1"/>
        <end position="24"/>
    </location>
</feature>
<dbReference type="Pfam" id="PF00018">
    <property type="entry name" value="SH3_1"/>
    <property type="match status" value="1"/>
</dbReference>
<evidence type="ECO:0000256" key="5">
    <source>
        <dbReference type="SAM" id="SignalP"/>
    </source>
</evidence>
<dbReference type="InterPro" id="IPR001452">
    <property type="entry name" value="SH3_domain"/>
</dbReference>
<keyword evidence="1 2" id="KW-0728">SH3 domain</keyword>
<evidence type="ECO:0000256" key="3">
    <source>
        <dbReference type="SAM" id="MobiDB-lite"/>
    </source>
</evidence>
<proteinExistence type="predicted"/>
<keyword evidence="4" id="KW-0472">Membrane</keyword>
<dbReference type="PROSITE" id="PS50002">
    <property type="entry name" value="SH3"/>
    <property type="match status" value="1"/>
</dbReference>
<organism evidence="7">
    <name type="scientific">Saccharomyces paradoxus</name>
    <name type="common">Yeast</name>
    <name type="synonym">Saccharomyces douglasii</name>
    <dbReference type="NCBI Taxonomy" id="27291"/>
    <lineage>
        <taxon>Eukaryota</taxon>
        <taxon>Fungi</taxon>
        <taxon>Dikarya</taxon>
        <taxon>Ascomycota</taxon>
        <taxon>Saccharomycotina</taxon>
        <taxon>Saccharomycetes</taxon>
        <taxon>Saccharomycetales</taxon>
        <taxon>Saccharomycetaceae</taxon>
        <taxon>Saccharomyces</taxon>
    </lineage>
</organism>
<dbReference type="VEuPathDB" id="FungiDB:SPAR_C00390"/>
<keyword evidence="4" id="KW-0812">Transmembrane</keyword>
<reference evidence="7" key="2">
    <citation type="submission" date="2020-01" db="EMBL/GenBank/DDBJ databases">
        <title>Population-level Yeast Reference Genomes.</title>
        <authorList>
            <person name="Yue J.-X."/>
        </authorList>
    </citation>
    <scope>NUCLEOTIDE SEQUENCE</scope>
    <source>
        <strain evidence="7">CBS432</strain>
    </source>
</reference>
<evidence type="ECO:0000313" key="7">
    <source>
        <dbReference type="RefSeq" id="XP_033764926.1"/>
    </source>
</evidence>
<evidence type="ECO:0000256" key="2">
    <source>
        <dbReference type="PROSITE-ProRule" id="PRU00192"/>
    </source>
</evidence>
<sequence>MVAAIMQTTTTLLTTVVGMSTTLASSSISSQGSLSMSATTATTIATSTHSTPSNLLFSNVASQPKSSSASTIGLSIGLPIGIFCFGLLILLCYFYLRRNSVSISNPPMSATTPNEREYRRRTGWFSRIFRQNKQEYQNSYSNRDIEKYNDTQWTSGDNMSAKIQYKISKPIIPQHILTPKKTVKNPYSWSNKNISLDPKVNEMEEEKFVDAFLYTKPPNIVHIESNMPSYNDLPSQKTASSNKAALKTGEKWNYESPLSRWFLRGSTYFKDYALSKTSLKTSTAAPQLKQMKMLSRISKGYFNEPGVLPDERSPILEYNSTPLDANDSVNDLGNITPDSQITSYRDNNIDLIMARPNSVIYGTTSKQTLETNFSDRHIRNNSIEKHKLIIPTASKPPKKRKKRRQSKMYQHLQHLSRSKPLPLTPNSKSNGEASVQLGKTYTVIQDYQPRLTDEISISLGEKVKILATHTDGWCLVEKCDARNVGVHVSVDDKRYLNEDRGIVPGDCLQEYD</sequence>
<dbReference type="InterPro" id="IPR036028">
    <property type="entry name" value="SH3-like_dom_sf"/>
</dbReference>
<reference evidence="7" key="3">
    <citation type="submission" date="2025-07" db="EMBL/GenBank/DDBJ databases">
        <authorList>
            <consortium name="NCBI Genome Project"/>
        </authorList>
    </citation>
    <scope>NUCLEOTIDE SEQUENCE</scope>
    <source>
        <strain evidence="7">CBS432</strain>
    </source>
</reference>
<dbReference type="SMART" id="SM00326">
    <property type="entry name" value="SH3"/>
    <property type="match status" value="1"/>
</dbReference>
<feature type="chain" id="PRO_5034221833" evidence="5">
    <location>
        <begin position="25"/>
        <end position="512"/>
    </location>
</feature>
<dbReference type="Gene3D" id="2.30.30.40">
    <property type="entry name" value="SH3 Domains"/>
    <property type="match status" value="1"/>
</dbReference>
<dbReference type="InterPro" id="IPR035521">
    <property type="entry name" value="Fus1_SH3"/>
</dbReference>
<name>A0A8B8UMP8_SACPA</name>
<evidence type="ECO:0000256" key="1">
    <source>
        <dbReference type="ARBA" id="ARBA00022443"/>
    </source>
</evidence>
<dbReference type="RefSeq" id="XP_033764926.1">
    <property type="nucleotide sequence ID" value="XM_033909035.1"/>
</dbReference>
<dbReference type="AlphaFoldDB" id="A0A8B8UMP8"/>
<dbReference type="GeneID" id="54629130"/>
<keyword evidence="5" id="KW-0732">Signal</keyword>